<protein>
    <submittedName>
        <fullName evidence="1">Uncharacterized protein</fullName>
    </submittedName>
</protein>
<gene>
    <name evidence="1" type="ORF">RIF29_21218</name>
</gene>
<evidence type="ECO:0000313" key="2">
    <source>
        <dbReference type="Proteomes" id="UP001372338"/>
    </source>
</evidence>
<comment type="caution">
    <text evidence="1">The sequence shown here is derived from an EMBL/GenBank/DDBJ whole genome shotgun (WGS) entry which is preliminary data.</text>
</comment>
<keyword evidence="2" id="KW-1185">Reference proteome</keyword>
<evidence type="ECO:0000313" key="1">
    <source>
        <dbReference type="EMBL" id="KAK7268518.1"/>
    </source>
</evidence>
<proteinExistence type="predicted"/>
<name>A0AAN9FB57_CROPI</name>
<dbReference type="AlphaFoldDB" id="A0AAN9FB57"/>
<accession>A0AAN9FB57</accession>
<organism evidence="1 2">
    <name type="scientific">Crotalaria pallida</name>
    <name type="common">Smooth rattlebox</name>
    <name type="synonym">Crotalaria striata</name>
    <dbReference type="NCBI Taxonomy" id="3830"/>
    <lineage>
        <taxon>Eukaryota</taxon>
        <taxon>Viridiplantae</taxon>
        <taxon>Streptophyta</taxon>
        <taxon>Embryophyta</taxon>
        <taxon>Tracheophyta</taxon>
        <taxon>Spermatophyta</taxon>
        <taxon>Magnoliopsida</taxon>
        <taxon>eudicotyledons</taxon>
        <taxon>Gunneridae</taxon>
        <taxon>Pentapetalae</taxon>
        <taxon>rosids</taxon>
        <taxon>fabids</taxon>
        <taxon>Fabales</taxon>
        <taxon>Fabaceae</taxon>
        <taxon>Papilionoideae</taxon>
        <taxon>50 kb inversion clade</taxon>
        <taxon>genistoids sensu lato</taxon>
        <taxon>core genistoids</taxon>
        <taxon>Crotalarieae</taxon>
        <taxon>Crotalaria</taxon>
    </lineage>
</organism>
<sequence>MRATVYCSLTRNKMMRIGWRGWTKGKQCESEKGILNWLAAALQRHPDSHHRREGRLANRDLAFVSASLALSRSLSLSTYCYR</sequence>
<reference evidence="1 2" key="1">
    <citation type="submission" date="2024-01" db="EMBL/GenBank/DDBJ databases">
        <title>The genomes of 5 underutilized Papilionoideae crops provide insights into root nodulation and disease resistanc.</title>
        <authorList>
            <person name="Yuan L."/>
        </authorList>
    </citation>
    <scope>NUCLEOTIDE SEQUENCE [LARGE SCALE GENOMIC DNA]</scope>
    <source>
        <strain evidence="1">ZHUSHIDOU_FW_LH</strain>
        <tissue evidence="1">Leaf</tissue>
    </source>
</reference>
<dbReference type="Proteomes" id="UP001372338">
    <property type="component" value="Unassembled WGS sequence"/>
</dbReference>
<dbReference type="EMBL" id="JAYWIO010000004">
    <property type="protein sequence ID" value="KAK7268518.1"/>
    <property type="molecule type" value="Genomic_DNA"/>
</dbReference>